<protein>
    <recommendedName>
        <fullName evidence="8">Transmembrane protein</fullName>
    </recommendedName>
</protein>
<feature type="region of interest" description="Disordered" evidence="1">
    <location>
        <begin position="57"/>
        <end position="79"/>
    </location>
</feature>
<evidence type="ECO:0000313" key="7">
    <source>
        <dbReference type="Proteomes" id="UP000434276"/>
    </source>
</evidence>
<keyword evidence="2" id="KW-1133">Transmembrane helix</keyword>
<evidence type="ECO:0008006" key="8">
    <source>
        <dbReference type="Google" id="ProtNLM"/>
    </source>
</evidence>
<proteinExistence type="predicted"/>
<dbReference type="EMBL" id="CACRSJ010000110">
    <property type="protein sequence ID" value="VYS71507.1"/>
    <property type="molecule type" value="Genomic_DNA"/>
</dbReference>
<dbReference type="GeneID" id="836684"/>
<evidence type="ECO:0000313" key="4">
    <source>
        <dbReference type="EMBL" id="CAA0412246.1"/>
    </source>
</evidence>
<keyword evidence="2" id="KW-0472">Membrane</keyword>
<gene>
    <name evidence="3" type="ordered locus">At5g65580</name>
    <name evidence="5" type="ORF">AN1_LOCUS26884</name>
    <name evidence="4" type="ORF">C24_LOCUS26709</name>
</gene>
<dbReference type="AlphaFoldDB" id="A0A654GEP9"/>
<reference evidence="5 6" key="1">
    <citation type="submission" date="2019-11" db="EMBL/GenBank/DDBJ databases">
        <authorList>
            <person name="Jiao W.-B."/>
            <person name="Schneeberger K."/>
        </authorList>
    </citation>
    <scope>NUCLEOTIDE SEQUENCE [LARGE SCALE GENOMIC DNA]</scope>
    <source>
        <strain evidence="6">cv. An-1</strain>
        <strain evidence="7">cv. C24</strain>
    </source>
</reference>
<evidence type="ECO:0000256" key="2">
    <source>
        <dbReference type="SAM" id="Phobius"/>
    </source>
</evidence>
<sequence length="102" mass="11658">MLLYDYLLQVTSILFDFIEFHEFFIFGLPLLFAKSSPTKRRADSSSSTNFMSVMEVDADSSSTKMMPQTDGGDGERERRLRGEVKGFSFPLTTMVEEESNHQ</sequence>
<dbReference type="Proteomes" id="UP000434276">
    <property type="component" value="Unassembled WGS sequence"/>
</dbReference>
<feature type="transmembrane region" description="Helical" evidence="2">
    <location>
        <begin position="6"/>
        <end position="32"/>
    </location>
</feature>
<dbReference type="OrthoDB" id="1107145at2759"/>
<name>A0A654GEP9_ARATH</name>
<organism evidence="5 6">
    <name type="scientific">Arabidopsis thaliana</name>
    <name type="common">Mouse-ear cress</name>
    <dbReference type="NCBI Taxonomy" id="3702"/>
    <lineage>
        <taxon>Eukaryota</taxon>
        <taxon>Viridiplantae</taxon>
        <taxon>Streptophyta</taxon>
        <taxon>Embryophyta</taxon>
        <taxon>Tracheophyta</taxon>
        <taxon>Spermatophyta</taxon>
        <taxon>Magnoliopsida</taxon>
        <taxon>eudicotyledons</taxon>
        <taxon>Gunneridae</taxon>
        <taxon>Pentapetalae</taxon>
        <taxon>rosids</taxon>
        <taxon>malvids</taxon>
        <taxon>Brassicales</taxon>
        <taxon>Brassicaceae</taxon>
        <taxon>Camelineae</taxon>
        <taxon>Arabidopsis</taxon>
    </lineage>
</organism>
<evidence type="ECO:0000313" key="6">
    <source>
        <dbReference type="Proteomes" id="UP000426265"/>
    </source>
</evidence>
<dbReference type="ExpressionAtlas" id="A0A654GEP9">
    <property type="expression patterns" value="differential"/>
</dbReference>
<accession>A0A654GEP9</accession>
<evidence type="ECO:0000313" key="3">
    <source>
        <dbReference type="Araport" id="AT5G65580"/>
    </source>
</evidence>
<evidence type="ECO:0000256" key="1">
    <source>
        <dbReference type="SAM" id="MobiDB-lite"/>
    </source>
</evidence>
<dbReference type="EMBL" id="CACSHJ010000096">
    <property type="protein sequence ID" value="CAA0412246.1"/>
    <property type="molecule type" value="Genomic_DNA"/>
</dbReference>
<keyword evidence="2" id="KW-0812">Transmembrane</keyword>
<evidence type="ECO:0000313" key="5">
    <source>
        <dbReference type="EMBL" id="VYS71507.1"/>
    </source>
</evidence>
<dbReference type="Araport" id="AT5G65580"/>
<dbReference type="Proteomes" id="UP000426265">
    <property type="component" value="Unassembled WGS sequence"/>
</dbReference>
<dbReference type="KEGG" id="ath:AT5G65580"/>